<gene>
    <name evidence="2" type="ORF">SAMN04488692_1362</name>
</gene>
<protein>
    <submittedName>
        <fullName evidence="2">Uncharacterized protein</fullName>
    </submittedName>
</protein>
<feature type="transmembrane region" description="Helical" evidence="1">
    <location>
        <begin position="57"/>
        <end position="76"/>
    </location>
</feature>
<dbReference type="EMBL" id="FNGO01000036">
    <property type="protein sequence ID" value="SDM44287.1"/>
    <property type="molecule type" value="Genomic_DNA"/>
</dbReference>
<keyword evidence="1" id="KW-1133">Transmembrane helix</keyword>
<keyword evidence="1" id="KW-0812">Transmembrane</keyword>
<accession>A0A1G9T9C7</accession>
<sequence length="77" mass="8749">MIIITIIQDLAYNMYRGLPLAGWLGIITYISLIATASVMVLTRKGIYRFSFKTHKNLARLTIVLATIHFIFAISVYI</sequence>
<reference evidence="2 3" key="1">
    <citation type="submission" date="2016-10" db="EMBL/GenBank/DDBJ databases">
        <authorList>
            <person name="de Groot N.N."/>
        </authorList>
    </citation>
    <scope>NUCLEOTIDE SEQUENCE [LARGE SCALE GENOMIC DNA]</scope>
    <source>
        <strain evidence="2 3">SLAS-1</strain>
    </source>
</reference>
<keyword evidence="3" id="KW-1185">Reference proteome</keyword>
<organism evidence="2 3">
    <name type="scientific">Halarsenatibacter silvermanii</name>
    <dbReference type="NCBI Taxonomy" id="321763"/>
    <lineage>
        <taxon>Bacteria</taxon>
        <taxon>Bacillati</taxon>
        <taxon>Bacillota</taxon>
        <taxon>Clostridia</taxon>
        <taxon>Halanaerobiales</taxon>
        <taxon>Halarsenatibacteraceae</taxon>
        <taxon>Halarsenatibacter</taxon>
    </lineage>
</organism>
<dbReference type="AlphaFoldDB" id="A0A1G9T9C7"/>
<feature type="transmembrane region" description="Helical" evidence="1">
    <location>
        <begin position="20"/>
        <end position="41"/>
    </location>
</feature>
<evidence type="ECO:0000313" key="3">
    <source>
        <dbReference type="Proteomes" id="UP000199476"/>
    </source>
</evidence>
<evidence type="ECO:0000256" key="1">
    <source>
        <dbReference type="SAM" id="Phobius"/>
    </source>
</evidence>
<keyword evidence="1" id="KW-0472">Membrane</keyword>
<evidence type="ECO:0000313" key="2">
    <source>
        <dbReference type="EMBL" id="SDM44287.1"/>
    </source>
</evidence>
<name>A0A1G9T9C7_9FIRM</name>
<proteinExistence type="predicted"/>
<dbReference type="Proteomes" id="UP000199476">
    <property type="component" value="Unassembled WGS sequence"/>
</dbReference>